<evidence type="ECO:0000313" key="3">
    <source>
        <dbReference type="Proteomes" id="UP001595891"/>
    </source>
</evidence>
<dbReference type="RefSeq" id="WP_262846340.1">
    <property type="nucleotide sequence ID" value="NZ_JANZYP010000045.1"/>
</dbReference>
<feature type="transmembrane region" description="Helical" evidence="1">
    <location>
        <begin position="190"/>
        <end position="208"/>
    </location>
</feature>
<name>A0ABV9EK16_9ACTN</name>
<dbReference type="Proteomes" id="UP001595891">
    <property type="component" value="Unassembled WGS sequence"/>
</dbReference>
<feature type="transmembrane region" description="Helical" evidence="1">
    <location>
        <begin position="381"/>
        <end position="401"/>
    </location>
</feature>
<protein>
    <recommendedName>
        <fullName evidence="4">Glycosyltransferase RgtA/B/C/D-like domain-containing protein</fullName>
    </recommendedName>
</protein>
<feature type="transmembrane region" description="Helical" evidence="1">
    <location>
        <begin position="408"/>
        <end position="426"/>
    </location>
</feature>
<proteinExistence type="predicted"/>
<gene>
    <name evidence="2" type="ORF">ACFO8L_23920</name>
</gene>
<feature type="transmembrane region" description="Helical" evidence="1">
    <location>
        <begin position="150"/>
        <end position="183"/>
    </location>
</feature>
<organism evidence="2 3">
    <name type="scientific">Sphaerisporangium corydalis</name>
    <dbReference type="NCBI Taxonomy" id="1441875"/>
    <lineage>
        <taxon>Bacteria</taxon>
        <taxon>Bacillati</taxon>
        <taxon>Actinomycetota</taxon>
        <taxon>Actinomycetes</taxon>
        <taxon>Streptosporangiales</taxon>
        <taxon>Streptosporangiaceae</taxon>
        <taxon>Sphaerisporangium</taxon>
    </lineage>
</organism>
<keyword evidence="3" id="KW-1185">Reference proteome</keyword>
<sequence>MTRSAVRNNLFFGLALVAAALVRLCAMLGYRRAIWFDGDSYTYVSGALQLWPSRSRSSGYSLFLWALEPFHSTTLVVALQHLLGLLSAVVVYALLRRYGLPGWGATLLAVPLLFDAYQVQLEHMIMADTLFAALLVAAAAILLWRPVLTVPWGAAAGVLIGCAAVLRTVGVPLLAVVVVCLVLRRAGWRGIAATAVAMVVPLCAYASWYHAEQGSFGLTSADGTLLWARTMSFADCAEIRPPASEAWLCPTEPVDERMASSRYIWVMGSPLRRLPMFSDKANALTRSFALRAIRAQPLDYAETVLRDAAKAFSWTRLPHPSPNLVKSYEFAKTRTTLSTSEVKEGMTAGDAARAYERGPAQTVLVRPYAGAMVTYQQWVRVPGPLLAVLMAAGLVGVVAQARRRRADALFALASGSALLVLPAMTADFDHRYVLMVLPFAVLAAGLAFTRTRGPAGSGESRNPPEVP</sequence>
<keyword evidence="1" id="KW-1133">Transmembrane helix</keyword>
<evidence type="ECO:0000313" key="2">
    <source>
        <dbReference type="EMBL" id="MFC4589159.1"/>
    </source>
</evidence>
<keyword evidence="1" id="KW-0812">Transmembrane</keyword>
<feature type="transmembrane region" description="Helical" evidence="1">
    <location>
        <begin position="70"/>
        <end position="95"/>
    </location>
</feature>
<feature type="transmembrane region" description="Helical" evidence="1">
    <location>
        <begin position="432"/>
        <end position="449"/>
    </location>
</feature>
<evidence type="ECO:0008006" key="4">
    <source>
        <dbReference type="Google" id="ProtNLM"/>
    </source>
</evidence>
<keyword evidence="1" id="KW-0472">Membrane</keyword>
<feature type="transmembrane region" description="Helical" evidence="1">
    <location>
        <begin position="125"/>
        <end position="144"/>
    </location>
</feature>
<evidence type="ECO:0000256" key="1">
    <source>
        <dbReference type="SAM" id="Phobius"/>
    </source>
</evidence>
<reference evidence="3" key="1">
    <citation type="journal article" date="2019" name="Int. J. Syst. Evol. Microbiol.">
        <title>The Global Catalogue of Microorganisms (GCM) 10K type strain sequencing project: providing services to taxonomists for standard genome sequencing and annotation.</title>
        <authorList>
            <consortium name="The Broad Institute Genomics Platform"/>
            <consortium name="The Broad Institute Genome Sequencing Center for Infectious Disease"/>
            <person name="Wu L."/>
            <person name="Ma J."/>
        </authorList>
    </citation>
    <scope>NUCLEOTIDE SEQUENCE [LARGE SCALE GENOMIC DNA]</scope>
    <source>
        <strain evidence="3">CCUG 49560</strain>
    </source>
</reference>
<comment type="caution">
    <text evidence="2">The sequence shown here is derived from an EMBL/GenBank/DDBJ whole genome shotgun (WGS) entry which is preliminary data.</text>
</comment>
<accession>A0ABV9EK16</accession>
<dbReference type="EMBL" id="JBHSFN010000015">
    <property type="protein sequence ID" value="MFC4589159.1"/>
    <property type="molecule type" value="Genomic_DNA"/>
</dbReference>